<evidence type="ECO:0008006" key="2">
    <source>
        <dbReference type="Google" id="ProtNLM"/>
    </source>
</evidence>
<evidence type="ECO:0000313" key="1">
    <source>
        <dbReference type="EMBL" id="SVA16879.1"/>
    </source>
</evidence>
<dbReference type="InterPro" id="IPR029032">
    <property type="entry name" value="AhpD-like"/>
</dbReference>
<accession>A0A381TM17</accession>
<sequence length="100" mass="11469">MRRLLRDDTLVDQLVRDYRTAELENPDRTMLDYAVMITREPWAVGRADLDRLRSVGFSDRAILDLNLVTGYYAFVNRLADGLGVPLESSKSEEKPGEKHD</sequence>
<dbReference type="SUPFAM" id="SSF69118">
    <property type="entry name" value="AhpD-like"/>
    <property type="match status" value="1"/>
</dbReference>
<dbReference type="PANTHER" id="PTHR35446">
    <property type="entry name" value="SI:CH211-175M2.5"/>
    <property type="match status" value="1"/>
</dbReference>
<dbReference type="EMBL" id="UINC01004791">
    <property type="protein sequence ID" value="SVA16879.1"/>
    <property type="molecule type" value="Genomic_DNA"/>
</dbReference>
<dbReference type="PANTHER" id="PTHR35446:SF2">
    <property type="entry name" value="CARBOXYMUCONOLACTONE DECARBOXYLASE-LIKE DOMAIN-CONTAINING PROTEIN"/>
    <property type="match status" value="1"/>
</dbReference>
<name>A0A381TM17_9ZZZZ</name>
<gene>
    <name evidence="1" type="ORF">METZ01_LOCUS69733</name>
</gene>
<protein>
    <recommendedName>
        <fullName evidence="2">Peroxidase</fullName>
    </recommendedName>
</protein>
<proteinExistence type="predicted"/>
<reference evidence="1" key="1">
    <citation type="submission" date="2018-05" db="EMBL/GenBank/DDBJ databases">
        <authorList>
            <person name="Lanie J.A."/>
            <person name="Ng W.-L."/>
            <person name="Kazmierczak K.M."/>
            <person name="Andrzejewski T.M."/>
            <person name="Davidsen T.M."/>
            <person name="Wayne K.J."/>
            <person name="Tettelin H."/>
            <person name="Glass J.I."/>
            <person name="Rusch D."/>
            <person name="Podicherti R."/>
            <person name="Tsui H.-C.T."/>
            <person name="Winkler M.E."/>
        </authorList>
    </citation>
    <scope>NUCLEOTIDE SEQUENCE</scope>
</reference>
<dbReference type="AlphaFoldDB" id="A0A381TM17"/>
<organism evidence="1">
    <name type="scientific">marine metagenome</name>
    <dbReference type="NCBI Taxonomy" id="408172"/>
    <lineage>
        <taxon>unclassified sequences</taxon>
        <taxon>metagenomes</taxon>
        <taxon>ecological metagenomes</taxon>
    </lineage>
</organism>
<dbReference type="Gene3D" id="1.20.1290.10">
    <property type="entry name" value="AhpD-like"/>
    <property type="match status" value="1"/>
</dbReference>